<comment type="caution">
    <text evidence="2">The sequence shown here is derived from an EMBL/GenBank/DDBJ whole genome shotgun (WGS) entry which is preliminary data.</text>
</comment>
<protein>
    <submittedName>
        <fullName evidence="2">Uncharacterized protein</fullName>
    </submittedName>
</protein>
<accession>A0A1B9ABU8</accession>
<keyword evidence="3" id="KW-1185">Reference proteome</keyword>
<evidence type="ECO:0000256" key="1">
    <source>
        <dbReference type="SAM" id="Phobius"/>
    </source>
</evidence>
<gene>
    <name evidence="2" type="ORF">A8F95_16230</name>
</gene>
<feature type="transmembrane region" description="Helical" evidence="1">
    <location>
        <begin position="187"/>
        <end position="207"/>
    </location>
</feature>
<sequence length="287" mass="32688">MKSRVKQYIEQVFADFPPSNQLTELKEEVEANLQERIQEFTHQGMSGEEAFQKAISQLGDITKVAEDIGIKARYEVIDHMYNKKSLPKVHVFGYVISIGVLLFGIITALLVHLRMEEYYITVSTLFPFAFVSISALVYLGLTQETPHHFGMKPIRAAGYTAATALLLFGLFTAGIVYFQGQAENGEWVATLLPFSIPSICLYVFLGLTEKDRRKQDQEWMRYTAKYYNPEYQMVRGSISGALWIFAFAIFLILGFAVSWKYAWIVFIFATGIEVLIGIIPFKQKRAL</sequence>
<keyword evidence="1" id="KW-0812">Transmembrane</keyword>
<dbReference type="Proteomes" id="UP000092578">
    <property type="component" value="Unassembled WGS sequence"/>
</dbReference>
<feature type="transmembrane region" description="Helical" evidence="1">
    <location>
        <begin position="153"/>
        <end position="175"/>
    </location>
</feature>
<dbReference type="NCBIfam" id="NF038403">
    <property type="entry name" value="perm_prefix_1"/>
    <property type="match status" value="1"/>
</dbReference>
<keyword evidence="1" id="KW-1133">Transmembrane helix</keyword>
<keyword evidence="1" id="KW-0472">Membrane</keyword>
<evidence type="ECO:0000313" key="2">
    <source>
        <dbReference type="EMBL" id="OCA81305.1"/>
    </source>
</evidence>
<feature type="transmembrane region" description="Helical" evidence="1">
    <location>
        <begin position="234"/>
        <end position="255"/>
    </location>
</feature>
<organism evidence="2 3">
    <name type="scientific">Pseudobacillus wudalianchiensis</name>
    <dbReference type="NCBI Taxonomy" id="1743143"/>
    <lineage>
        <taxon>Bacteria</taxon>
        <taxon>Bacillati</taxon>
        <taxon>Bacillota</taxon>
        <taxon>Bacilli</taxon>
        <taxon>Bacillales</taxon>
        <taxon>Bacillaceae</taxon>
        <taxon>Pseudobacillus</taxon>
    </lineage>
</organism>
<dbReference type="InterPro" id="IPR047928">
    <property type="entry name" value="Perm_prefix_1"/>
</dbReference>
<dbReference type="EMBL" id="MAYT01000031">
    <property type="protein sequence ID" value="OCA81305.1"/>
    <property type="molecule type" value="Genomic_DNA"/>
</dbReference>
<feature type="transmembrane region" description="Helical" evidence="1">
    <location>
        <begin position="118"/>
        <end position="141"/>
    </location>
</feature>
<evidence type="ECO:0000313" key="3">
    <source>
        <dbReference type="Proteomes" id="UP000092578"/>
    </source>
</evidence>
<dbReference type="RefSeq" id="WP_065412135.1">
    <property type="nucleotide sequence ID" value="NZ_MAYT01000031.1"/>
</dbReference>
<feature type="transmembrane region" description="Helical" evidence="1">
    <location>
        <begin position="261"/>
        <end position="281"/>
    </location>
</feature>
<proteinExistence type="predicted"/>
<name>A0A1B9ABU8_9BACI</name>
<dbReference type="AlphaFoldDB" id="A0A1B9ABU8"/>
<reference evidence="3" key="1">
    <citation type="submission" date="2016-05" db="EMBL/GenBank/DDBJ databases">
        <authorList>
            <person name="Liu B."/>
            <person name="Wang J."/>
            <person name="Zhu Y."/>
            <person name="Liu G."/>
            <person name="Chen Q."/>
            <person name="Chen Z."/>
            <person name="Lan J."/>
            <person name="Che J."/>
            <person name="Ge C."/>
            <person name="Shi H."/>
            <person name="Pan Z."/>
            <person name="Liu X."/>
        </authorList>
    </citation>
    <scope>NUCLEOTIDE SEQUENCE [LARGE SCALE GENOMIC DNA]</scope>
    <source>
        <strain evidence="3">FJAT-27215</strain>
    </source>
</reference>
<feature type="transmembrane region" description="Helical" evidence="1">
    <location>
        <begin position="91"/>
        <end position="112"/>
    </location>
</feature>